<proteinExistence type="predicted"/>
<evidence type="ECO:0000313" key="4">
    <source>
        <dbReference type="Proteomes" id="UP000054270"/>
    </source>
</evidence>
<dbReference type="Proteomes" id="UP000054270">
    <property type="component" value="Unassembled WGS sequence"/>
</dbReference>
<feature type="region of interest" description="Disordered" evidence="1">
    <location>
        <begin position="155"/>
        <end position="186"/>
    </location>
</feature>
<keyword evidence="2" id="KW-1133">Transmembrane helix</keyword>
<feature type="region of interest" description="Disordered" evidence="1">
    <location>
        <begin position="73"/>
        <end position="92"/>
    </location>
</feature>
<feature type="compositionally biased region" description="Polar residues" evidence="1">
    <location>
        <begin position="220"/>
        <end position="232"/>
    </location>
</feature>
<dbReference type="OrthoDB" id="2791511at2759"/>
<feature type="compositionally biased region" description="Low complexity" evidence="1">
    <location>
        <begin position="79"/>
        <end position="92"/>
    </location>
</feature>
<sequence>MLVQLPAIDAVAVAVHASVPWPPSAATVAHALARPSVWLAFLATLVVLASIRAALVLLRPPVNKAPVSLLVGTSTSEKPSAPSIAISSTTTPSSAAVPTAASAASAIPPAEAPRPTTSWLWGLVRWEALPALPVARGRGWAQAVGMQQAQGILATQQQQQRFQQQQQHPQQQRGRRGPAFEHPLPALYEAGPPVSMAKMIMSRHTFRRPTSRPPPARSANTVQYQRRSPSMV</sequence>
<keyword evidence="2" id="KW-0472">Membrane</keyword>
<organism evidence="3 4">
    <name type="scientific">Hypholoma sublateritium (strain FD-334 SS-4)</name>
    <dbReference type="NCBI Taxonomy" id="945553"/>
    <lineage>
        <taxon>Eukaryota</taxon>
        <taxon>Fungi</taxon>
        <taxon>Dikarya</taxon>
        <taxon>Basidiomycota</taxon>
        <taxon>Agaricomycotina</taxon>
        <taxon>Agaricomycetes</taxon>
        <taxon>Agaricomycetidae</taxon>
        <taxon>Agaricales</taxon>
        <taxon>Agaricineae</taxon>
        <taxon>Strophariaceae</taxon>
        <taxon>Hypholoma</taxon>
    </lineage>
</organism>
<dbReference type="AlphaFoldDB" id="A0A0D2NVJ5"/>
<gene>
    <name evidence="3" type="ORF">HYPSUDRAFT_66817</name>
</gene>
<keyword evidence="4" id="KW-1185">Reference proteome</keyword>
<evidence type="ECO:0000256" key="1">
    <source>
        <dbReference type="SAM" id="MobiDB-lite"/>
    </source>
</evidence>
<keyword evidence="2" id="KW-0812">Transmembrane</keyword>
<feature type="transmembrane region" description="Helical" evidence="2">
    <location>
        <begin position="37"/>
        <end position="58"/>
    </location>
</feature>
<evidence type="ECO:0000256" key="2">
    <source>
        <dbReference type="SAM" id="Phobius"/>
    </source>
</evidence>
<accession>A0A0D2NVJ5</accession>
<dbReference type="EMBL" id="KN817547">
    <property type="protein sequence ID" value="KJA22854.1"/>
    <property type="molecule type" value="Genomic_DNA"/>
</dbReference>
<name>A0A0D2NVJ5_HYPSF</name>
<feature type="region of interest" description="Disordered" evidence="1">
    <location>
        <begin position="205"/>
        <end position="232"/>
    </location>
</feature>
<protein>
    <submittedName>
        <fullName evidence="3">Uncharacterized protein</fullName>
    </submittedName>
</protein>
<evidence type="ECO:0000313" key="3">
    <source>
        <dbReference type="EMBL" id="KJA22854.1"/>
    </source>
</evidence>
<reference evidence="4" key="1">
    <citation type="submission" date="2014-04" db="EMBL/GenBank/DDBJ databases">
        <title>Evolutionary Origins and Diversification of the Mycorrhizal Mutualists.</title>
        <authorList>
            <consortium name="DOE Joint Genome Institute"/>
            <consortium name="Mycorrhizal Genomics Consortium"/>
            <person name="Kohler A."/>
            <person name="Kuo A."/>
            <person name="Nagy L.G."/>
            <person name="Floudas D."/>
            <person name="Copeland A."/>
            <person name="Barry K.W."/>
            <person name="Cichocki N."/>
            <person name="Veneault-Fourrey C."/>
            <person name="LaButti K."/>
            <person name="Lindquist E.A."/>
            <person name="Lipzen A."/>
            <person name="Lundell T."/>
            <person name="Morin E."/>
            <person name="Murat C."/>
            <person name="Riley R."/>
            <person name="Ohm R."/>
            <person name="Sun H."/>
            <person name="Tunlid A."/>
            <person name="Henrissat B."/>
            <person name="Grigoriev I.V."/>
            <person name="Hibbett D.S."/>
            <person name="Martin F."/>
        </authorList>
    </citation>
    <scope>NUCLEOTIDE SEQUENCE [LARGE SCALE GENOMIC DNA]</scope>
    <source>
        <strain evidence="4">FD-334 SS-4</strain>
    </source>
</reference>
<feature type="compositionally biased region" description="Low complexity" evidence="1">
    <location>
        <begin position="155"/>
        <end position="172"/>
    </location>
</feature>